<keyword evidence="5" id="KW-0805">Transcription regulation</keyword>
<dbReference type="GO" id="GO:0003700">
    <property type="term" value="F:DNA-binding transcription factor activity"/>
    <property type="evidence" value="ECO:0007669"/>
    <property type="project" value="InterPro"/>
</dbReference>
<evidence type="ECO:0000256" key="7">
    <source>
        <dbReference type="ARBA" id="ARBA00023163"/>
    </source>
</evidence>
<dbReference type="SUPFAM" id="SSF46785">
    <property type="entry name" value="Winged helix' DNA-binding domain"/>
    <property type="match status" value="1"/>
</dbReference>
<comment type="caution">
    <text evidence="9">The sequence shown here is derived from an EMBL/GenBank/DDBJ whole genome shotgun (WGS) entry which is preliminary data.</text>
</comment>
<dbReference type="RefSeq" id="WP_138195164.1">
    <property type="nucleotide sequence ID" value="NZ_VCIW01000010.1"/>
</dbReference>
<dbReference type="SUPFAM" id="SSF53383">
    <property type="entry name" value="PLP-dependent transferases"/>
    <property type="match status" value="1"/>
</dbReference>
<comment type="similarity">
    <text evidence="2">In the C-terminal section; belongs to the class-I pyridoxal-phosphate-dependent aminotransferase family.</text>
</comment>
<dbReference type="Proteomes" id="UP000309676">
    <property type="component" value="Unassembled WGS sequence"/>
</dbReference>
<comment type="cofactor">
    <cofactor evidence="1">
        <name>pyridoxal 5'-phosphate</name>
        <dbReference type="ChEBI" id="CHEBI:597326"/>
    </cofactor>
</comment>
<protein>
    <submittedName>
        <fullName evidence="9">PLP-dependent aminotransferase family protein</fullName>
    </submittedName>
</protein>
<evidence type="ECO:0000256" key="1">
    <source>
        <dbReference type="ARBA" id="ARBA00001933"/>
    </source>
</evidence>
<feature type="domain" description="HTH gntR-type" evidence="8">
    <location>
        <begin position="15"/>
        <end position="83"/>
    </location>
</feature>
<dbReference type="PANTHER" id="PTHR46577:SF1">
    <property type="entry name" value="HTH-TYPE TRANSCRIPTIONAL REGULATORY PROTEIN GABR"/>
    <property type="match status" value="1"/>
</dbReference>
<reference evidence="9 10" key="1">
    <citation type="submission" date="2019-05" db="EMBL/GenBank/DDBJ databases">
        <authorList>
            <person name="Narsing Rao M.P."/>
            <person name="Li W.J."/>
        </authorList>
    </citation>
    <scope>NUCLEOTIDE SEQUENCE [LARGE SCALE GENOMIC DNA]</scope>
    <source>
        <strain evidence="9 10">SYSU_K30003</strain>
    </source>
</reference>
<dbReference type="Pfam" id="PF00155">
    <property type="entry name" value="Aminotran_1_2"/>
    <property type="match status" value="1"/>
</dbReference>
<keyword evidence="7" id="KW-0804">Transcription</keyword>
<dbReference type="InterPro" id="IPR051446">
    <property type="entry name" value="HTH_trans_reg/aminotransferase"/>
</dbReference>
<dbReference type="CDD" id="cd07377">
    <property type="entry name" value="WHTH_GntR"/>
    <property type="match status" value="1"/>
</dbReference>
<dbReference type="PRINTS" id="PR00035">
    <property type="entry name" value="HTHGNTR"/>
</dbReference>
<keyword evidence="6" id="KW-0238">DNA-binding</keyword>
<accession>A0A5R9GAQ1</accession>
<dbReference type="InterPro" id="IPR015424">
    <property type="entry name" value="PyrdxlP-dep_Trfase"/>
</dbReference>
<evidence type="ECO:0000256" key="4">
    <source>
        <dbReference type="ARBA" id="ARBA00022898"/>
    </source>
</evidence>
<dbReference type="SMART" id="SM00345">
    <property type="entry name" value="HTH_GNTR"/>
    <property type="match status" value="1"/>
</dbReference>
<dbReference type="PROSITE" id="PS50949">
    <property type="entry name" value="HTH_GNTR"/>
    <property type="match status" value="1"/>
</dbReference>
<keyword evidence="9" id="KW-0808">Transferase</keyword>
<gene>
    <name evidence="9" type="ORF">FE782_15650</name>
</gene>
<keyword evidence="10" id="KW-1185">Reference proteome</keyword>
<dbReference type="GO" id="GO:0003677">
    <property type="term" value="F:DNA binding"/>
    <property type="evidence" value="ECO:0007669"/>
    <property type="project" value="UniProtKB-KW"/>
</dbReference>
<dbReference type="Pfam" id="PF00392">
    <property type="entry name" value="GntR"/>
    <property type="match status" value="1"/>
</dbReference>
<dbReference type="InterPro" id="IPR004839">
    <property type="entry name" value="Aminotransferase_I/II_large"/>
</dbReference>
<dbReference type="InterPro" id="IPR036390">
    <property type="entry name" value="WH_DNA-bd_sf"/>
</dbReference>
<evidence type="ECO:0000256" key="3">
    <source>
        <dbReference type="ARBA" id="ARBA00022576"/>
    </source>
</evidence>
<name>A0A5R9GAQ1_9BACL</name>
<evidence type="ECO:0000256" key="5">
    <source>
        <dbReference type="ARBA" id="ARBA00023015"/>
    </source>
</evidence>
<dbReference type="InterPro" id="IPR015421">
    <property type="entry name" value="PyrdxlP-dep_Trfase_major"/>
</dbReference>
<dbReference type="PANTHER" id="PTHR46577">
    <property type="entry name" value="HTH-TYPE TRANSCRIPTIONAL REGULATORY PROTEIN GABR"/>
    <property type="match status" value="1"/>
</dbReference>
<dbReference type="GO" id="GO:0030170">
    <property type="term" value="F:pyridoxal phosphate binding"/>
    <property type="evidence" value="ECO:0007669"/>
    <property type="project" value="InterPro"/>
</dbReference>
<keyword evidence="4" id="KW-0663">Pyridoxal phosphate</keyword>
<evidence type="ECO:0000256" key="2">
    <source>
        <dbReference type="ARBA" id="ARBA00005384"/>
    </source>
</evidence>
<dbReference type="AlphaFoldDB" id="A0A5R9GAQ1"/>
<dbReference type="CDD" id="cd00609">
    <property type="entry name" value="AAT_like"/>
    <property type="match status" value="1"/>
</dbReference>
<dbReference type="InterPro" id="IPR036388">
    <property type="entry name" value="WH-like_DNA-bd_sf"/>
</dbReference>
<dbReference type="EMBL" id="VCIW01000010">
    <property type="protein sequence ID" value="TLS51170.1"/>
    <property type="molecule type" value="Genomic_DNA"/>
</dbReference>
<dbReference type="OrthoDB" id="9808770at2"/>
<organism evidence="9 10">
    <name type="scientific">Paenibacillus antri</name>
    <dbReference type="NCBI Taxonomy" id="2582848"/>
    <lineage>
        <taxon>Bacteria</taxon>
        <taxon>Bacillati</taxon>
        <taxon>Bacillota</taxon>
        <taxon>Bacilli</taxon>
        <taxon>Bacillales</taxon>
        <taxon>Paenibacillaceae</taxon>
        <taxon>Paenibacillus</taxon>
    </lineage>
</organism>
<keyword evidence="3 9" id="KW-0032">Aminotransferase</keyword>
<evidence type="ECO:0000313" key="9">
    <source>
        <dbReference type="EMBL" id="TLS51170.1"/>
    </source>
</evidence>
<dbReference type="Gene3D" id="3.40.640.10">
    <property type="entry name" value="Type I PLP-dependent aspartate aminotransferase-like (Major domain)"/>
    <property type="match status" value="1"/>
</dbReference>
<sequence>MDLLTSYERYAREYPQKYMALYHALRDAIVGGRVAPGERLPSSRALAAAYGLSRGTVNAAYDLLAGEGYAAGGVGRGTFACYAPPDGAGGSGAAASAQPKLSAWGARLAAGLAPPREREARGWAVDFTTARTDAAAFPAAEWRRAAYAAARETAAGRADAAHDAQGCLPLREAIARHLGRARGIATTVERIVVVNGSMQALALLVQLLVDPGDAVAIERPGYGGIRRAVLAAGGVPIDADVDERGLVPAPWQARLLVATPNRQFPTGAVLPLERRLALLRWAASADAWIVEDDYDSEFRHAGRPVEPLKSLDSQGRVVFVGTFSRTMYTELRVGYAVLPDALLSAYAALKRLYEPHPTGLVEQLALAAFMKSGGYERHLRRMKRVYSRKYETLIAALREKLGHVFETRPQDAGLHVYARWTGKRDAYEALIEACASRGVAWSDVSYERDGEWVCAAAFGFAGVEPEAIRFGIETIAAAEAEGRRRGRG</sequence>
<evidence type="ECO:0000256" key="6">
    <source>
        <dbReference type="ARBA" id="ARBA00023125"/>
    </source>
</evidence>
<evidence type="ECO:0000259" key="8">
    <source>
        <dbReference type="PROSITE" id="PS50949"/>
    </source>
</evidence>
<dbReference type="InterPro" id="IPR000524">
    <property type="entry name" value="Tscrpt_reg_HTH_GntR"/>
</dbReference>
<dbReference type="Gene3D" id="1.10.10.10">
    <property type="entry name" value="Winged helix-like DNA-binding domain superfamily/Winged helix DNA-binding domain"/>
    <property type="match status" value="1"/>
</dbReference>
<proteinExistence type="inferred from homology"/>
<dbReference type="GO" id="GO:0008483">
    <property type="term" value="F:transaminase activity"/>
    <property type="evidence" value="ECO:0007669"/>
    <property type="project" value="UniProtKB-KW"/>
</dbReference>
<evidence type="ECO:0000313" key="10">
    <source>
        <dbReference type="Proteomes" id="UP000309676"/>
    </source>
</evidence>